<proteinExistence type="predicted"/>
<name>A0A8S0XIA4_9GAMM</name>
<keyword evidence="2" id="KW-1185">Reference proteome</keyword>
<dbReference type="AlphaFoldDB" id="A0A8S0XIA4"/>
<gene>
    <name evidence="1" type="ORF">METHB2_230038</name>
</gene>
<dbReference type="Proteomes" id="UP000494216">
    <property type="component" value="Unassembled WGS sequence"/>
</dbReference>
<evidence type="ECO:0000313" key="2">
    <source>
        <dbReference type="Proteomes" id="UP000494216"/>
    </source>
</evidence>
<dbReference type="EMBL" id="CADCXN010000051">
    <property type="protein sequence ID" value="CAA9890516.1"/>
    <property type="molecule type" value="Genomic_DNA"/>
</dbReference>
<dbReference type="RefSeq" id="WP_174625440.1">
    <property type="nucleotide sequence ID" value="NZ_CADCXN010000051.1"/>
</dbReference>
<protein>
    <submittedName>
        <fullName evidence="1">Uncharacterized protein</fullName>
    </submittedName>
</protein>
<evidence type="ECO:0000313" key="1">
    <source>
        <dbReference type="EMBL" id="CAA9890516.1"/>
    </source>
</evidence>
<comment type="caution">
    <text evidence="1">The sequence shown here is derived from an EMBL/GenBank/DDBJ whole genome shotgun (WGS) entry which is preliminary data.</text>
</comment>
<organism evidence="1 2">
    <name type="scientific">Candidatus Methylobacter favarea</name>
    <dbReference type="NCBI Taxonomy" id="2707345"/>
    <lineage>
        <taxon>Bacteria</taxon>
        <taxon>Pseudomonadati</taxon>
        <taxon>Pseudomonadota</taxon>
        <taxon>Gammaproteobacteria</taxon>
        <taxon>Methylococcales</taxon>
        <taxon>Methylococcaceae</taxon>
        <taxon>Methylobacter</taxon>
    </lineage>
</organism>
<sequence>MKQPVHMHDQMTNKIDLIMRGDKPPLLERLEEVSVTVLLVLVFIISSQV</sequence>
<reference evidence="1 2" key="1">
    <citation type="submission" date="2020-02" db="EMBL/GenBank/DDBJ databases">
        <authorList>
            <person name="Hogendoorn C."/>
        </authorList>
    </citation>
    <scope>NUCLEOTIDE SEQUENCE [LARGE SCALE GENOMIC DNA]</scope>
    <source>
        <strain evidence="1">METHB21</strain>
    </source>
</reference>
<accession>A0A8S0XIA4</accession>